<organism evidence="1">
    <name type="scientific">freshwater metagenome</name>
    <dbReference type="NCBI Taxonomy" id="449393"/>
    <lineage>
        <taxon>unclassified sequences</taxon>
        <taxon>metagenomes</taxon>
        <taxon>ecological metagenomes</taxon>
    </lineage>
</organism>
<dbReference type="AlphaFoldDB" id="A0A6J6NR70"/>
<sequence>MGGTSSERVTARGFPVFSDSIAIISSARDSRASAIFNNARWRSLGVESRHPPKAFSATLSAWSTSAASEIGAVIYA</sequence>
<accession>A0A6J6NR70</accession>
<proteinExistence type="predicted"/>
<protein>
    <submittedName>
        <fullName evidence="1">Unannotated protein</fullName>
    </submittedName>
</protein>
<gene>
    <name evidence="1" type="ORF">UFOPK2360_01004</name>
</gene>
<dbReference type="EMBL" id="CAEZXH010000064">
    <property type="protein sequence ID" value="CAB4688646.1"/>
    <property type="molecule type" value="Genomic_DNA"/>
</dbReference>
<reference evidence="1" key="1">
    <citation type="submission" date="2020-05" db="EMBL/GenBank/DDBJ databases">
        <authorList>
            <person name="Chiriac C."/>
            <person name="Salcher M."/>
            <person name="Ghai R."/>
            <person name="Kavagutti S V."/>
        </authorList>
    </citation>
    <scope>NUCLEOTIDE SEQUENCE</scope>
</reference>
<name>A0A6J6NR70_9ZZZZ</name>
<evidence type="ECO:0000313" key="1">
    <source>
        <dbReference type="EMBL" id="CAB4688646.1"/>
    </source>
</evidence>